<name>A0A1B4V0G5_9GAMM</name>
<evidence type="ECO:0000313" key="12">
    <source>
        <dbReference type="Proteomes" id="UP000218899"/>
    </source>
</evidence>
<dbReference type="GO" id="GO:0005829">
    <property type="term" value="C:cytosol"/>
    <property type="evidence" value="ECO:0007669"/>
    <property type="project" value="TreeGrafter"/>
</dbReference>
<feature type="binding site" evidence="9">
    <location>
        <begin position="9"/>
        <end position="16"/>
    </location>
    <ligand>
        <name>ATP</name>
        <dbReference type="ChEBI" id="CHEBI:30616"/>
    </ligand>
</feature>
<evidence type="ECO:0000313" key="11">
    <source>
        <dbReference type="EMBL" id="BAU46675.1"/>
    </source>
</evidence>
<dbReference type="InterPro" id="IPR008145">
    <property type="entry name" value="GK/Ca_channel_bsu"/>
</dbReference>
<dbReference type="Gene3D" id="3.30.63.10">
    <property type="entry name" value="Guanylate Kinase phosphate binding domain"/>
    <property type="match status" value="1"/>
</dbReference>
<dbReference type="Proteomes" id="UP000218899">
    <property type="component" value="Chromosome"/>
</dbReference>
<dbReference type="HAMAP" id="MF_00328">
    <property type="entry name" value="Guanylate_kinase"/>
    <property type="match status" value="1"/>
</dbReference>
<reference evidence="11 12" key="1">
    <citation type="submission" date="2015-08" db="EMBL/GenBank/DDBJ databases">
        <title>Complete genome sequence of Sulfurifustis variabilis.</title>
        <authorList>
            <person name="Miura A."/>
            <person name="Kojima H."/>
            <person name="Fukui M."/>
        </authorList>
    </citation>
    <scope>NUCLEOTIDE SEQUENCE [LARGE SCALE GENOMIC DNA]</scope>
    <source>
        <strain evidence="12">skN76</strain>
    </source>
</reference>
<dbReference type="InterPro" id="IPR020590">
    <property type="entry name" value="Guanylate_kinase_CS"/>
</dbReference>
<gene>
    <name evidence="9" type="primary">gmk</name>
    <name evidence="11" type="ORF">SVA_0093</name>
</gene>
<evidence type="ECO:0000256" key="2">
    <source>
        <dbReference type="ARBA" id="ARBA00012961"/>
    </source>
</evidence>
<dbReference type="GO" id="GO:0005524">
    <property type="term" value="F:ATP binding"/>
    <property type="evidence" value="ECO:0007669"/>
    <property type="project" value="UniProtKB-UniRule"/>
</dbReference>
<evidence type="ECO:0000256" key="8">
    <source>
        <dbReference type="ARBA" id="ARBA00030128"/>
    </source>
</evidence>
<comment type="function">
    <text evidence="9">Essential for recycling GMP and indirectly, cGMP.</text>
</comment>
<dbReference type="EMBL" id="AP014936">
    <property type="protein sequence ID" value="BAU46675.1"/>
    <property type="molecule type" value="Genomic_DNA"/>
</dbReference>
<dbReference type="AlphaFoldDB" id="A0A1B4V0G5"/>
<dbReference type="PANTHER" id="PTHR23117:SF13">
    <property type="entry name" value="GUANYLATE KINASE"/>
    <property type="match status" value="1"/>
</dbReference>
<keyword evidence="6 9" id="KW-0418">Kinase</keyword>
<dbReference type="OrthoDB" id="9808150at2"/>
<keyword evidence="5 9" id="KW-0547">Nucleotide-binding</keyword>
<dbReference type="EC" id="2.7.4.8" evidence="2 9"/>
<evidence type="ECO:0000256" key="7">
    <source>
        <dbReference type="ARBA" id="ARBA00022840"/>
    </source>
</evidence>
<sequence length="199" mass="22275">MGNLLILSAASGTGKTSLAHALIESEPDVVFSVSHTTRAPRPGEVHGRHYYFVSPEEFEAMVARGDFLEHAQVFGNRYGTSRQEIEQRLAQGKSVILDIDWQGARAVKRQLPEAVSVFILPPSREALLERLTRRGQDDPEVIARRMSVAVDEMAHCREFDHLVVNDDFQAALADIRAILRGRPEDARPVWVDIDRLLAP</sequence>
<keyword evidence="9" id="KW-0963">Cytoplasm</keyword>
<evidence type="ECO:0000256" key="3">
    <source>
        <dbReference type="ARBA" id="ARBA00016296"/>
    </source>
</evidence>
<comment type="catalytic activity">
    <reaction evidence="9">
        <text>GMP + ATP = GDP + ADP</text>
        <dbReference type="Rhea" id="RHEA:20780"/>
        <dbReference type="ChEBI" id="CHEBI:30616"/>
        <dbReference type="ChEBI" id="CHEBI:58115"/>
        <dbReference type="ChEBI" id="CHEBI:58189"/>
        <dbReference type="ChEBI" id="CHEBI:456216"/>
        <dbReference type="EC" id="2.7.4.8"/>
    </reaction>
</comment>
<evidence type="ECO:0000256" key="9">
    <source>
        <dbReference type="HAMAP-Rule" id="MF_00328"/>
    </source>
</evidence>
<dbReference type="NCBIfam" id="TIGR03263">
    <property type="entry name" value="guanyl_kin"/>
    <property type="match status" value="1"/>
</dbReference>
<organism evidence="11 12">
    <name type="scientific">Sulfurifustis variabilis</name>
    <dbReference type="NCBI Taxonomy" id="1675686"/>
    <lineage>
        <taxon>Bacteria</taxon>
        <taxon>Pseudomonadati</taxon>
        <taxon>Pseudomonadota</taxon>
        <taxon>Gammaproteobacteria</taxon>
        <taxon>Acidiferrobacterales</taxon>
        <taxon>Acidiferrobacteraceae</taxon>
        <taxon>Sulfurifustis</taxon>
    </lineage>
</organism>
<dbReference type="InterPro" id="IPR027417">
    <property type="entry name" value="P-loop_NTPase"/>
</dbReference>
<dbReference type="PROSITE" id="PS50052">
    <property type="entry name" value="GUANYLATE_KINASE_2"/>
    <property type="match status" value="1"/>
</dbReference>
<dbReference type="PROSITE" id="PS00856">
    <property type="entry name" value="GUANYLATE_KINASE_1"/>
    <property type="match status" value="1"/>
</dbReference>
<keyword evidence="12" id="KW-1185">Reference proteome</keyword>
<dbReference type="Pfam" id="PF00625">
    <property type="entry name" value="Guanylate_kin"/>
    <property type="match status" value="1"/>
</dbReference>
<evidence type="ECO:0000259" key="10">
    <source>
        <dbReference type="PROSITE" id="PS50052"/>
    </source>
</evidence>
<dbReference type="FunFam" id="3.30.63.10:FF:000002">
    <property type="entry name" value="Guanylate kinase 1"/>
    <property type="match status" value="1"/>
</dbReference>
<evidence type="ECO:0000256" key="6">
    <source>
        <dbReference type="ARBA" id="ARBA00022777"/>
    </source>
</evidence>
<evidence type="ECO:0000256" key="5">
    <source>
        <dbReference type="ARBA" id="ARBA00022741"/>
    </source>
</evidence>
<dbReference type="GO" id="GO:0004385">
    <property type="term" value="F:GMP kinase activity"/>
    <property type="evidence" value="ECO:0007669"/>
    <property type="project" value="UniProtKB-UniRule"/>
</dbReference>
<comment type="subcellular location">
    <subcellularLocation>
        <location evidence="9">Cytoplasm</location>
    </subcellularLocation>
</comment>
<evidence type="ECO:0000256" key="4">
    <source>
        <dbReference type="ARBA" id="ARBA00022679"/>
    </source>
</evidence>
<dbReference type="RefSeq" id="WP_096457227.1">
    <property type="nucleotide sequence ID" value="NZ_AP014936.1"/>
</dbReference>
<dbReference type="KEGG" id="sva:SVA_0093"/>
<protein>
    <recommendedName>
        <fullName evidence="3 9">Guanylate kinase</fullName>
        <ecNumber evidence="2 9">2.7.4.8</ecNumber>
    </recommendedName>
    <alternativeName>
        <fullName evidence="8 9">GMP kinase</fullName>
    </alternativeName>
</protein>
<dbReference type="CDD" id="cd00071">
    <property type="entry name" value="GMPK"/>
    <property type="match status" value="1"/>
</dbReference>
<dbReference type="InterPro" id="IPR008144">
    <property type="entry name" value="Guanylate_kin-like_dom"/>
</dbReference>
<accession>A0A1B4V0G5</accession>
<evidence type="ECO:0000256" key="1">
    <source>
        <dbReference type="ARBA" id="ARBA00005790"/>
    </source>
</evidence>
<keyword evidence="4 9" id="KW-0808">Transferase</keyword>
<comment type="similarity">
    <text evidence="1 9">Belongs to the guanylate kinase family.</text>
</comment>
<dbReference type="SMART" id="SM00072">
    <property type="entry name" value="GuKc"/>
    <property type="match status" value="1"/>
</dbReference>
<dbReference type="SUPFAM" id="SSF52540">
    <property type="entry name" value="P-loop containing nucleoside triphosphate hydrolases"/>
    <property type="match status" value="1"/>
</dbReference>
<feature type="domain" description="Guanylate kinase-like" evidence="10">
    <location>
        <begin position="2"/>
        <end position="180"/>
    </location>
</feature>
<dbReference type="PANTHER" id="PTHR23117">
    <property type="entry name" value="GUANYLATE KINASE-RELATED"/>
    <property type="match status" value="1"/>
</dbReference>
<keyword evidence="7 9" id="KW-0067">ATP-binding</keyword>
<dbReference type="Gene3D" id="3.40.50.300">
    <property type="entry name" value="P-loop containing nucleotide triphosphate hydrolases"/>
    <property type="match status" value="1"/>
</dbReference>
<proteinExistence type="inferred from homology"/>
<dbReference type="InterPro" id="IPR017665">
    <property type="entry name" value="Guanylate_kinase"/>
</dbReference>